<dbReference type="Proteomes" id="UP000276133">
    <property type="component" value="Unassembled WGS sequence"/>
</dbReference>
<keyword evidence="2" id="KW-1185">Reference proteome</keyword>
<reference evidence="1 2" key="1">
    <citation type="journal article" date="2018" name="Sci. Rep.">
        <title>Genomic signatures of local adaptation to the degree of environmental predictability in rotifers.</title>
        <authorList>
            <person name="Franch-Gras L."/>
            <person name="Hahn C."/>
            <person name="Garcia-Roger E.M."/>
            <person name="Carmona M.J."/>
            <person name="Serra M."/>
            <person name="Gomez A."/>
        </authorList>
    </citation>
    <scope>NUCLEOTIDE SEQUENCE [LARGE SCALE GENOMIC DNA]</scope>
    <source>
        <strain evidence="1">HYR1</strain>
    </source>
</reference>
<comment type="caution">
    <text evidence="1">The sequence shown here is derived from an EMBL/GenBank/DDBJ whole genome shotgun (WGS) entry which is preliminary data.</text>
</comment>
<sequence length="146" mass="17179">MLAQARFYHQFPGFCYNLYLAWAHISENQLKFIIDELSKKHSPIYNIDLKKFYVVPVTLLHHILNKYSLKNFLTNKYLKNSVSILIRLIKLLRQTERKKEESLITLNFLLPETLNLVLGPLDRSSYSVPDPDGLLWLIVYMILKGL</sequence>
<gene>
    <name evidence="1" type="ORF">BpHYR1_006835</name>
</gene>
<dbReference type="EMBL" id="REGN01010735">
    <property type="protein sequence ID" value="RMZ98508.1"/>
    <property type="molecule type" value="Genomic_DNA"/>
</dbReference>
<name>A0A3M7PHL1_BRAPC</name>
<organism evidence="1 2">
    <name type="scientific">Brachionus plicatilis</name>
    <name type="common">Marine rotifer</name>
    <name type="synonym">Brachionus muelleri</name>
    <dbReference type="NCBI Taxonomy" id="10195"/>
    <lineage>
        <taxon>Eukaryota</taxon>
        <taxon>Metazoa</taxon>
        <taxon>Spiralia</taxon>
        <taxon>Gnathifera</taxon>
        <taxon>Rotifera</taxon>
        <taxon>Eurotatoria</taxon>
        <taxon>Monogononta</taxon>
        <taxon>Pseudotrocha</taxon>
        <taxon>Ploima</taxon>
        <taxon>Brachionidae</taxon>
        <taxon>Brachionus</taxon>
    </lineage>
</organism>
<evidence type="ECO:0000313" key="1">
    <source>
        <dbReference type="EMBL" id="RMZ98508.1"/>
    </source>
</evidence>
<accession>A0A3M7PHL1</accession>
<dbReference type="AlphaFoldDB" id="A0A3M7PHL1"/>
<protein>
    <submittedName>
        <fullName evidence="1">Uncharacterized protein</fullName>
    </submittedName>
</protein>
<proteinExistence type="predicted"/>
<evidence type="ECO:0000313" key="2">
    <source>
        <dbReference type="Proteomes" id="UP000276133"/>
    </source>
</evidence>